<protein>
    <recommendedName>
        <fullName evidence="1">Carrier domain-containing protein</fullName>
    </recommendedName>
</protein>
<organism evidence="2 3">
    <name type="scientific">Streptomyces curacoi</name>
    <dbReference type="NCBI Taxonomy" id="146536"/>
    <lineage>
        <taxon>Bacteria</taxon>
        <taxon>Bacillati</taxon>
        <taxon>Actinomycetota</taxon>
        <taxon>Actinomycetes</taxon>
        <taxon>Kitasatosporales</taxon>
        <taxon>Streptomycetaceae</taxon>
        <taxon>Streptomyces</taxon>
    </lineage>
</organism>
<reference evidence="2 3" key="1">
    <citation type="submission" date="2015-10" db="EMBL/GenBank/DDBJ databases">
        <title>Draft genome sequence of Streptomyces curacoi DSM 40107, type strain for the species Streptomyces curacoi.</title>
        <authorList>
            <person name="Ruckert C."/>
            <person name="Winkler A."/>
            <person name="Kalinowski J."/>
            <person name="Kampfer P."/>
            <person name="Glaeser S."/>
        </authorList>
    </citation>
    <scope>NUCLEOTIDE SEQUENCE [LARGE SCALE GENOMIC DNA]</scope>
    <source>
        <strain evidence="2 3">DSM 40107</strain>
    </source>
</reference>
<sequence>MASETLVHSADPVDQHLVTVLQGKFEVAPEDIRPAATLEDLGLDSLAAVELYVTLQEQWQVPLDDSEANIGLTVQQVRDTVHRLRADSAGQGGTA</sequence>
<dbReference type="AlphaFoldDB" id="A0A117P5G8"/>
<dbReference type="Pfam" id="PF00550">
    <property type="entry name" value="PP-binding"/>
    <property type="match status" value="1"/>
</dbReference>
<dbReference type="EMBL" id="LMWJ01000015">
    <property type="protein sequence ID" value="KUM73391.1"/>
    <property type="molecule type" value="Genomic_DNA"/>
</dbReference>
<dbReference type="PROSITE" id="PS50075">
    <property type="entry name" value="CARRIER"/>
    <property type="match status" value="1"/>
</dbReference>
<proteinExistence type="predicted"/>
<comment type="caution">
    <text evidence="2">The sequence shown here is derived from an EMBL/GenBank/DDBJ whole genome shotgun (WGS) entry which is preliminary data.</text>
</comment>
<dbReference type="Proteomes" id="UP000054024">
    <property type="component" value="Unassembled WGS sequence"/>
</dbReference>
<feature type="domain" description="Carrier" evidence="1">
    <location>
        <begin position="11"/>
        <end position="85"/>
    </location>
</feature>
<dbReference type="STRING" id="146536.AQI70_21715"/>
<keyword evidence="3" id="KW-1185">Reference proteome</keyword>
<evidence type="ECO:0000259" key="1">
    <source>
        <dbReference type="PROSITE" id="PS50075"/>
    </source>
</evidence>
<name>A0A117P5G8_9ACTN</name>
<dbReference type="InterPro" id="IPR036736">
    <property type="entry name" value="ACP-like_sf"/>
</dbReference>
<dbReference type="InterPro" id="IPR009081">
    <property type="entry name" value="PP-bd_ACP"/>
</dbReference>
<evidence type="ECO:0000313" key="2">
    <source>
        <dbReference type="EMBL" id="KUM73391.1"/>
    </source>
</evidence>
<accession>A0A117P5G8</accession>
<gene>
    <name evidence="2" type="ORF">AQI70_21715</name>
</gene>
<dbReference type="RefSeq" id="WP_062152618.1">
    <property type="nucleotide sequence ID" value="NZ_KQ947989.1"/>
</dbReference>
<evidence type="ECO:0000313" key="3">
    <source>
        <dbReference type="Proteomes" id="UP000054024"/>
    </source>
</evidence>
<dbReference type="SUPFAM" id="SSF47336">
    <property type="entry name" value="ACP-like"/>
    <property type="match status" value="1"/>
</dbReference>
<dbReference type="OrthoDB" id="3192863at2"/>
<dbReference type="Gene3D" id="1.10.1200.10">
    <property type="entry name" value="ACP-like"/>
    <property type="match status" value="1"/>
</dbReference>